<accession>A0A6L5T9L5</accession>
<name>A0A6L5T9L5_9FIRM</name>
<dbReference type="RefSeq" id="WP_154266936.1">
    <property type="nucleotide sequence ID" value="NZ_WKQP01000010.1"/>
</dbReference>
<dbReference type="Proteomes" id="UP000479563">
    <property type="component" value="Unassembled WGS sequence"/>
</dbReference>
<dbReference type="AlphaFoldDB" id="A0A6L5T9L5"/>
<organism evidence="1 2">
    <name type="scientific">Agathobacter rectalis</name>
    <dbReference type="NCBI Taxonomy" id="39491"/>
    <lineage>
        <taxon>Bacteria</taxon>
        <taxon>Bacillati</taxon>
        <taxon>Bacillota</taxon>
        <taxon>Clostridia</taxon>
        <taxon>Lachnospirales</taxon>
        <taxon>Lachnospiraceae</taxon>
        <taxon>Agathobacter</taxon>
    </lineage>
</organism>
<comment type="caution">
    <text evidence="1">The sequence shown here is derived from an EMBL/GenBank/DDBJ whole genome shotgun (WGS) entry which is preliminary data.</text>
</comment>
<proteinExistence type="predicted"/>
<evidence type="ECO:0000313" key="2">
    <source>
        <dbReference type="Proteomes" id="UP000479563"/>
    </source>
</evidence>
<evidence type="ECO:0000313" key="1">
    <source>
        <dbReference type="EMBL" id="MSC60120.1"/>
    </source>
</evidence>
<gene>
    <name evidence="1" type="ORF">GKE07_07910</name>
</gene>
<dbReference type="EMBL" id="WKQP01000010">
    <property type="protein sequence ID" value="MSC60120.1"/>
    <property type="molecule type" value="Genomic_DNA"/>
</dbReference>
<reference evidence="1 2" key="1">
    <citation type="journal article" date="2019" name="Nat. Med.">
        <title>A library of human gut bacterial isolates paired with longitudinal multiomics data enables mechanistic microbiome research.</title>
        <authorList>
            <person name="Poyet M."/>
            <person name="Groussin M."/>
            <person name="Gibbons S.M."/>
            <person name="Avila-Pacheco J."/>
            <person name="Jiang X."/>
            <person name="Kearney S.M."/>
            <person name="Perrotta A.R."/>
            <person name="Berdy B."/>
            <person name="Zhao S."/>
            <person name="Lieberman T.D."/>
            <person name="Swanson P.K."/>
            <person name="Smith M."/>
            <person name="Roesemann S."/>
            <person name="Alexander J.E."/>
            <person name="Rich S.A."/>
            <person name="Livny J."/>
            <person name="Vlamakis H."/>
            <person name="Clish C."/>
            <person name="Bullock K."/>
            <person name="Deik A."/>
            <person name="Scott J."/>
            <person name="Pierce K.A."/>
            <person name="Xavier R.J."/>
            <person name="Alm E.J."/>
        </authorList>
    </citation>
    <scope>NUCLEOTIDE SEQUENCE [LARGE SCALE GENOMIC DNA]</scope>
    <source>
        <strain evidence="1 2">BIOML-A11</strain>
    </source>
</reference>
<sequence length="129" mass="14679">MKPAFEINGHDYAPYVKHKTGLAWSRENTNDEDAGRDKAETMHTLVTSHQRKLEVKMGPMPFEKAQQLEEDLQGNDDGVKVKYPDIKDGMCTRLFYNTSINAAIEQFTDDDIVIDDIAFSLITVKEDKV</sequence>
<protein>
    <submittedName>
        <fullName evidence="1">Uncharacterized protein</fullName>
    </submittedName>
</protein>